<name>A0A5B7E2T9_PORTR</name>
<sequence length="69" mass="7796">MRNVKIRGRANAENFYLKTICQISLSSSHVRRLLADQSSLTSRDMLTLRPRAPDTRRRARAADVAGRGL</sequence>
<accession>A0A5B7E2T9</accession>
<proteinExistence type="predicted"/>
<gene>
    <name evidence="1" type="ORF">E2C01_021481</name>
</gene>
<comment type="caution">
    <text evidence="1">The sequence shown here is derived from an EMBL/GenBank/DDBJ whole genome shotgun (WGS) entry which is preliminary data.</text>
</comment>
<dbReference type="EMBL" id="VSRR010001885">
    <property type="protein sequence ID" value="MPC28280.1"/>
    <property type="molecule type" value="Genomic_DNA"/>
</dbReference>
<dbReference type="Proteomes" id="UP000324222">
    <property type="component" value="Unassembled WGS sequence"/>
</dbReference>
<evidence type="ECO:0000313" key="2">
    <source>
        <dbReference type="Proteomes" id="UP000324222"/>
    </source>
</evidence>
<evidence type="ECO:0000313" key="1">
    <source>
        <dbReference type="EMBL" id="MPC28280.1"/>
    </source>
</evidence>
<reference evidence="1 2" key="1">
    <citation type="submission" date="2019-05" db="EMBL/GenBank/DDBJ databases">
        <title>Another draft genome of Portunus trituberculatus and its Hox gene families provides insights of decapod evolution.</title>
        <authorList>
            <person name="Jeong J.-H."/>
            <person name="Song I."/>
            <person name="Kim S."/>
            <person name="Choi T."/>
            <person name="Kim D."/>
            <person name="Ryu S."/>
            <person name="Kim W."/>
        </authorList>
    </citation>
    <scope>NUCLEOTIDE SEQUENCE [LARGE SCALE GENOMIC DNA]</scope>
    <source>
        <tissue evidence="1">Muscle</tissue>
    </source>
</reference>
<protein>
    <submittedName>
        <fullName evidence="1">Uncharacterized protein</fullName>
    </submittedName>
</protein>
<organism evidence="1 2">
    <name type="scientific">Portunus trituberculatus</name>
    <name type="common">Swimming crab</name>
    <name type="synonym">Neptunus trituberculatus</name>
    <dbReference type="NCBI Taxonomy" id="210409"/>
    <lineage>
        <taxon>Eukaryota</taxon>
        <taxon>Metazoa</taxon>
        <taxon>Ecdysozoa</taxon>
        <taxon>Arthropoda</taxon>
        <taxon>Crustacea</taxon>
        <taxon>Multicrustacea</taxon>
        <taxon>Malacostraca</taxon>
        <taxon>Eumalacostraca</taxon>
        <taxon>Eucarida</taxon>
        <taxon>Decapoda</taxon>
        <taxon>Pleocyemata</taxon>
        <taxon>Brachyura</taxon>
        <taxon>Eubrachyura</taxon>
        <taxon>Portunoidea</taxon>
        <taxon>Portunidae</taxon>
        <taxon>Portuninae</taxon>
        <taxon>Portunus</taxon>
    </lineage>
</organism>
<dbReference type="AlphaFoldDB" id="A0A5B7E2T9"/>
<keyword evidence="2" id="KW-1185">Reference proteome</keyword>